<dbReference type="Proteomes" id="UP000217790">
    <property type="component" value="Unassembled WGS sequence"/>
</dbReference>
<keyword evidence="3" id="KW-1185">Reference proteome</keyword>
<reference evidence="3" key="1">
    <citation type="journal article" date="2017" name="Nat. Ecol. Evol.">
        <title>Genome expansion and lineage-specific genetic innovations in the forest pathogenic fungi Armillaria.</title>
        <authorList>
            <person name="Sipos G."/>
            <person name="Prasanna A.N."/>
            <person name="Walter M.C."/>
            <person name="O'Connor E."/>
            <person name="Balint B."/>
            <person name="Krizsan K."/>
            <person name="Kiss B."/>
            <person name="Hess J."/>
            <person name="Varga T."/>
            <person name="Slot J."/>
            <person name="Riley R."/>
            <person name="Boka B."/>
            <person name="Rigling D."/>
            <person name="Barry K."/>
            <person name="Lee J."/>
            <person name="Mihaltcheva S."/>
            <person name="LaButti K."/>
            <person name="Lipzen A."/>
            <person name="Waldron R."/>
            <person name="Moloney N.M."/>
            <person name="Sperisen C."/>
            <person name="Kredics L."/>
            <person name="Vagvoelgyi C."/>
            <person name="Patrignani A."/>
            <person name="Fitzpatrick D."/>
            <person name="Nagy I."/>
            <person name="Doyle S."/>
            <person name="Anderson J.B."/>
            <person name="Grigoriev I.V."/>
            <person name="Gueldener U."/>
            <person name="Muensterkoetter M."/>
            <person name="Nagy L.G."/>
        </authorList>
    </citation>
    <scope>NUCLEOTIDE SEQUENCE [LARGE SCALE GENOMIC DNA]</scope>
    <source>
        <strain evidence="3">Ar21-2</strain>
    </source>
</reference>
<dbReference type="EMBL" id="KZ293762">
    <property type="protein sequence ID" value="PBK79725.1"/>
    <property type="molecule type" value="Genomic_DNA"/>
</dbReference>
<name>A0A2H3C9H5_ARMGA</name>
<dbReference type="SUPFAM" id="SSF52833">
    <property type="entry name" value="Thioredoxin-like"/>
    <property type="match status" value="1"/>
</dbReference>
<sequence length="86" mass="9070">VRYALKSMPHQTIYVELPDTELLPKNIGTSPTSAKPDGVSSFYAIPIIQDDSTGAAISDSAAITGYLDKTYPSSGPVLIPTGTMIL</sequence>
<evidence type="ECO:0000259" key="1">
    <source>
        <dbReference type="PROSITE" id="PS50404"/>
    </source>
</evidence>
<protein>
    <recommendedName>
        <fullName evidence="1">GST N-terminal domain-containing protein</fullName>
    </recommendedName>
</protein>
<dbReference type="InParanoid" id="A0A2H3C9H5"/>
<dbReference type="OrthoDB" id="4951845at2759"/>
<gene>
    <name evidence="2" type="ORF">ARMGADRAFT_907591</name>
</gene>
<dbReference type="InterPro" id="IPR004045">
    <property type="entry name" value="Glutathione_S-Trfase_N"/>
</dbReference>
<evidence type="ECO:0000313" key="2">
    <source>
        <dbReference type="EMBL" id="PBK79725.1"/>
    </source>
</evidence>
<proteinExistence type="predicted"/>
<dbReference type="InterPro" id="IPR036249">
    <property type="entry name" value="Thioredoxin-like_sf"/>
</dbReference>
<dbReference type="STRING" id="47427.A0A2H3C9H5"/>
<dbReference type="Gene3D" id="3.40.30.10">
    <property type="entry name" value="Glutaredoxin"/>
    <property type="match status" value="1"/>
</dbReference>
<organism evidence="2 3">
    <name type="scientific">Armillaria gallica</name>
    <name type="common">Bulbous honey fungus</name>
    <name type="synonym">Armillaria bulbosa</name>
    <dbReference type="NCBI Taxonomy" id="47427"/>
    <lineage>
        <taxon>Eukaryota</taxon>
        <taxon>Fungi</taxon>
        <taxon>Dikarya</taxon>
        <taxon>Basidiomycota</taxon>
        <taxon>Agaricomycotina</taxon>
        <taxon>Agaricomycetes</taxon>
        <taxon>Agaricomycetidae</taxon>
        <taxon>Agaricales</taxon>
        <taxon>Marasmiineae</taxon>
        <taxon>Physalacriaceae</taxon>
        <taxon>Armillaria</taxon>
    </lineage>
</organism>
<accession>A0A2H3C9H5</accession>
<evidence type="ECO:0000313" key="3">
    <source>
        <dbReference type="Proteomes" id="UP000217790"/>
    </source>
</evidence>
<feature type="domain" description="GST N-terminal" evidence="1">
    <location>
        <begin position="1"/>
        <end position="75"/>
    </location>
</feature>
<feature type="non-terminal residue" evidence="2">
    <location>
        <position position="1"/>
    </location>
</feature>
<feature type="non-terminal residue" evidence="2">
    <location>
        <position position="86"/>
    </location>
</feature>
<dbReference type="PROSITE" id="PS50404">
    <property type="entry name" value="GST_NTER"/>
    <property type="match status" value="1"/>
</dbReference>
<dbReference type="AlphaFoldDB" id="A0A2H3C9H5"/>
<dbReference type="OMA" id="IESTCKS"/>